<feature type="domain" description="STAS" evidence="1">
    <location>
        <begin position="20"/>
        <end position="112"/>
    </location>
</feature>
<dbReference type="Proteomes" id="UP001165270">
    <property type="component" value="Unassembled WGS sequence"/>
</dbReference>
<dbReference type="CDD" id="cd07043">
    <property type="entry name" value="STAS_anti-anti-sigma_factors"/>
    <property type="match status" value="1"/>
</dbReference>
<evidence type="ECO:0000313" key="3">
    <source>
        <dbReference type="Proteomes" id="UP001165270"/>
    </source>
</evidence>
<protein>
    <submittedName>
        <fullName evidence="2">STAS domain-containing protein</fullName>
    </submittedName>
</protein>
<keyword evidence="3" id="KW-1185">Reference proteome</keyword>
<dbReference type="Pfam" id="PF13466">
    <property type="entry name" value="STAS_2"/>
    <property type="match status" value="1"/>
</dbReference>
<reference evidence="2" key="1">
    <citation type="submission" date="2022-03" db="EMBL/GenBank/DDBJ databases">
        <title>Streptomyces 7R015 and 7R016 isolated from Barleria lupulina in Thailand.</title>
        <authorList>
            <person name="Kanchanasin P."/>
            <person name="Phongsopitanun W."/>
            <person name="Tanasupawat S."/>
        </authorList>
    </citation>
    <scope>NUCLEOTIDE SEQUENCE</scope>
    <source>
        <strain evidence="2">7R016</strain>
    </source>
</reference>
<dbReference type="RefSeq" id="WP_242712857.1">
    <property type="nucleotide sequence ID" value="NZ_JALDAX010000019.1"/>
</dbReference>
<accession>A0ABS9XV03</accession>
<dbReference type="PANTHER" id="PTHR33495:SF2">
    <property type="entry name" value="ANTI-SIGMA FACTOR ANTAGONIST TM_1081-RELATED"/>
    <property type="match status" value="1"/>
</dbReference>
<evidence type="ECO:0000313" key="2">
    <source>
        <dbReference type="EMBL" id="MCI3245151.1"/>
    </source>
</evidence>
<dbReference type="SUPFAM" id="SSF52091">
    <property type="entry name" value="SpoIIaa-like"/>
    <property type="match status" value="1"/>
</dbReference>
<dbReference type="InterPro" id="IPR002645">
    <property type="entry name" value="STAS_dom"/>
</dbReference>
<name>A0ABS9XV03_9ACTN</name>
<gene>
    <name evidence="2" type="ORF">MQN93_36115</name>
</gene>
<dbReference type="EMBL" id="JALDAX010000019">
    <property type="protein sequence ID" value="MCI3245151.1"/>
    <property type="molecule type" value="Genomic_DNA"/>
</dbReference>
<sequence>MQFSEHAPTGPEVVQYERAGAWVVVANGDYDPNSIAPIEEALETAAEKRERVVVDAAGLTFADSTFLNLLLRIHQRTSLGIAAPAPQLRRILELTGADEVLDVRDTVEDAVK</sequence>
<organism evidence="2 3">
    <name type="scientific">Streptomyces spinosisporus</name>
    <dbReference type="NCBI Taxonomy" id="2927582"/>
    <lineage>
        <taxon>Bacteria</taxon>
        <taxon>Bacillati</taxon>
        <taxon>Actinomycetota</taxon>
        <taxon>Actinomycetes</taxon>
        <taxon>Kitasatosporales</taxon>
        <taxon>Streptomycetaceae</taxon>
        <taxon>Streptomyces</taxon>
    </lineage>
</organism>
<dbReference type="InterPro" id="IPR058548">
    <property type="entry name" value="MlaB-like_STAS"/>
</dbReference>
<dbReference type="Gene3D" id="3.30.750.24">
    <property type="entry name" value="STAS domain"/>
    <property type="match status" value="1"/>
</dbReference>
<dbReference type="InterPro" id="IPR036513">
    <property type="entry name" value="STAS_dom_sf"/>
</dbReference>
<dbReference type="PANTHER" id="PTHR33495">
    <property type="entry name" value="ANTI-SIGMA FACTOR ANTAGONIST TM_1081-RELATED-RELATED"/>
    <property type="match status" value="1"/>
</dbReference>
<evidence type="ECO:0000259" key="1">
    <source>
        <dbReference type="PROSITE" id="PS50801"/>
    </source>
</evidence>
<proteinExistence type="predicted"/>
<dbReference type="PROSITE" id="PS50801">
    <property type="entry name" value="STAS"/>
    <property type="match status" value="1"/>
</dbReference>
<comment type="caution">
    <text evidence="2">The sequence shown here is derived from an EMBL/GenBank/DDBJ whole genome shotgun (WGS) entry which is preliminary data.</text>
</comment>